<gene>
    <name evidence="1" type="ORF">A4U43_C06F4830</name>
</gene>
<accession>A0A5P1EJL2</accession>
<name>A0A5P1EJL2_ASPOF</name>
<dbReference type="EMBL" id="CM007386">
    <property type="protein sequence ID" value="ONK66168.1"/>
    <property type="molecule type" value="Genomic_DNA"/>
</dbReference>
<protein>
    <submittedName>
        <fullName evidence="1">Uncharacterized protein</fullName>
    </submittedName>
</protein>
<evidence type="ECO:0000313" key="1">
    <source>
        <dbReference type="EMBL" id="ONK66168.1"/>
    </source>
</evidence>
<proteinExistence type="predicted"/>
<evidence type="ECO:0000313" key="2">
    <source>
        <dbReference type="Proteomes" id="UP000243459"/>
    </source>
</evidence>
<organism evidence="1 2">
    <name type="scientific">Asparagus officinalis</name>
    <name type="common">Garden asparagus</name>
    <dbReference type="NCBI Taxonomy" id="4686"/>
    <lineage>
        <taxon>Eukaryota</taxon>
        <taxon>Viridiplantae</taxon>
        <taxon>Streptophyta</taxon>
        <taxon>Embryophyta</taxon>
        <taxon>Tracheophyta</taxon>
        <taxon>Spermatophyta</taxon>
        <taxon>Magnoliopsida</taxon>
        <taxon>Liliopsida</taxon>
        <taxon>Asparagales</taxon>
        <taxon>Asparagaceae</taxon>
        <taxon>Asparagoideae</taxon>
        <taxon>Asparagus</taxon>
    </lineage>
</organism>
<dbReference type="AlphaFoldDB" id="A0A5P1EJL2"/>
<reference evidence="2" key="1">
    <citation type="journal article" date="2017" name="Nat. Commun.">
        <title>The asparagus genome sheds light on the origin and evolution of a young Y chromosome.</title>
        <authorList>
            <person name="Harkess A."/>
            <person name="Zhou J."/>
            <person name="Xu C."/>
            <person name="Bowers J.E."/>
            <person name="Van der Hulst R."/>
            <person name="Ayyampalayam S."/>
            <person name="Mercati F."/>
            <person name="Riccardi P."/>
            <person name="McKain M.R."/>
            <person name="Kakrana A."/>
            <person name="Tang H."/>
            <person name="Ray J."/>
            <person name="Groenendijk J."/>
            <person name="Arikit S."/>
            <person name="Mathioni S.M."/>
            <person name="Nakano M."/>
            <person name="Shan H."/>
            <person name="Telgmann-Rauber A."/>
            <person name="Kanno A."/>
            <person name="Yue Z."/>
            <person name="Chen H."/>
            <person name="Li W."/>
            <person name="Chen Y."/>
            <person name="Xu X."/>
            <person name="Zhang Y."/>
            <person name="Luo S."/>
            <person name="Chen H."/>
            <person name="Gao J."/>
            <person name="Mao Z."/>
            <person name="Pires J.C."/>
            <person name="Luo M."/>
            <person name="Kudrna D."/>
            <person name="Wing R.A."/>
            <person name="Meyers B.C."/>
            <person name="Yi K."/>
            <person name="Kong H."/>
            <person name="Lavrijsen P."/>
            <person name="Sunseri F."/>
            <person name="Falavigna A."/>
            <person name="Ye Y."/>
            <person name="Leebens-Mack J.H."/>
            <person name="Chen G."/>
        </authorList>
    </citation>
    <scope>NUCLEOTIDE SEQUENCE [LARGE SCALE GENOMIC DNA]</scope>
    <source>
        <strain evidence="2">cv. DH0086</strain>
    </source>
</reference>
<keyword evidence="2" id="KW-1185">Reference proteome</keyword>
<dbReference type="Proteomes" id="UP000243459">
    <property type="component" value="Chromosome 6"/>
</dbReference>
<sequence>MVRWEEMEEFWVRDFEGFEKGRSVEEREREEEGGGAQVRWAKREIDRRRLDKLMPASFGYDVKQSSVFGCECCICIEEFAQGDRCRLL</sequence>
<dbReference type="Gramene" id="ONK66168">
    <property type="protein sequence ID" value="ONK66168"/>
    <property type="gene ID" value="A4U43_C06F4830"/>
</dbReference>